<evidence type="ECO:0000313" key="2">
    <source>
        <dbReference type="EMBL" id="TQL62604.1"/>
    </source>
</evidence>
<dbReference type="Gene3D" id="3.40.50.1820">
    <property type="entry name" value="alpha/beta hydrolase"/>
    <property type="match status" value="1"/>
</dbReference>
<organism evidence="2 3">
    <name type="scientific">Propioniferax innocua</name>
    <dbReference type="NCBI Taxonomy" id="1753"/>
    <lineage>
        <taxon>Bacteria</taxon>
        <taxon>Bacillati</taxon>
        <taxon>Actinomycetota</taxon>
        <taxon>Actinomycetes</taxon>
        <taxon>Propionibacteriales</taxon>
        <taxon>Propionibacteriaceae</taxon>
        <taxon>Propioniferax</taxon>
    </lineage>
</organism>
<accession>A0A542ZQH8</accession>
<keyword evidence="3" id="KW-1185">Reference proteome</keyword>
<dbReference type="InterPro" id="IPR050228">
    <property type="entry name" value="Carboxylesterase_BioH"/>
</dbReference>
<protein>
    <submittedName>
        <fullName evidence="2">Pimeloyl-ACP methyl ester carboxylesterase</fullName>
    </submittedName>
</protein>
<feature type="domain" description="AB hydrolase-1" evidence="1">
    <location>
        <begin position="19"/>
        <end position="130"/>
    </location>
</feature>
<dbReference type="PANTHER" id="PTHR43194">
    <property type="entry name" value="HYDROLASE ALPHA/BETA FOLD FAMILY"/>
    <property type="match status" value="1"/>
</dbReference>
<gene>
    <name evidence="2" type="ORF">FB460_0388</name>
</gene>
<dbReference type="PANTHER" id="PTHR43194:SF5">
    <property type="entry name" value="PIMELOYL-[ACYL-CARRIER PROTEIN] METHYL ESTER ESTERASE"/>
    <property type="match status" value="1"/>
</dbReference>
<sequence length="266" mass="29585">MKLHRPGTWIHYETQGQGPPVVLIHAISTGSRMWTRQVEAFTDHARVITFDARGVGRSGNLTGPRHIRDQISDDIAALLDELGEESAFICGVSFGGVIAQHFAATHPHRVEALMVVDSYGDSRPLSLSRAAWLASVYAGSVSNFLPRTLLTGLMQQAYRQWPEAAAHLADAVRSLRPWQAFYTRNAINLVNYLPAITLANYPVWFVLGEDSWWRSERFATEFAAAVPRAKLIRVPDSADPTPLCQPETFNDILRNALIETGHVKND</sequence>
<dbReference type="GO" id="GO:0003824">
    <property type="term" value="F:catalytic activity"/>
    <property type="evidence" value="ECO:0007669"/>
    <property type="project" value="UniProtKB-ARBA"/>
</dbReference>
<comment type="caution">
    <text evidence="2">The sequence shown here is derived from an EMBL/GenBank/DDBJ whole genome shotgun (WGS) entry which is preliminary data.</text>
</comment>
<name>A0A542ZQH8_9ACTN</name>
<dbReference type="Pfam" id="PF00561">
    <property type="entry name" value="Abhydrolase_1"/>
    <property type="match status" value="1"/>
</dbReference>
<dbReference type="AlphaFoldDB" id="A0A542ZQH8"/>
<proteinExistence type="predicted"/>
<evidence type="ECO:0000259" key="1">
    <source>
        <dbReference type="Pfam" id="PF00561"/>
    </source>
</evidence>
<dbReference type="Proteomes" id="UP000316196">
    <property type="component" value="Unassembled WGS sequence"/>
</dbReference>
<dbReference type="OrthoDB" id="9785847at2"/>
<dbReference type="PRINTS" id="PR00111">
    <property type="entry name" value="ABHYDROLASE"/>
</dbReference>
<evidence type="ECO:0000313" key="3">
    <source>
        <dbReference type="Proteomes" id="UP000316196"/>
    </source>
</evidence>
<reference evidence="2 3" key="1">
    <citation type="submission" date="2019-06" db="EMBL/GenBank/DDBJ databases">
        <title>Sequencing the genomes of 1000 actinobacteria strains.</title>
        <authorList>
            <person name="Klenk H.-P."/>
        </authorList>
    </citation>
    <scope>NUCLEOTIDE SEQUENCE [LARGE SCALE GENOMIC DNA]</scope>
    <source>
        <strain evidence="2 3">DSM 8251</strain>
    </source>
</reference>
<dbReference type="SUPFAM" id="SSF53474">
    <property type="entry name" value="alpha/beta-Hydrolases"/>
    <property type="match status" value="1"/>
</dbReference>
<dbReference type="InterPro" id="IPR029058">
    <property type="entry name" value="AB_hydrolase_fold"/>
</dbReference>
<dbReference type="InterPro" id="IPR000073">
    <property type="entry name" value="AB_hydrolase_1"/>
</dbReference>
<dbReference type="EMBL" id="VFOR01000001">
    <property type="protein sequence ID" value="TQL62604.1"/>
    <property type="molecule type" value="Genomic_DNA"/>
</dbReference>